<comment type="caution">
    <text evidence="2">The sequence shown here is derived from an EMBL/GenBank/DDBJ whole genome shotgun (WGS) entry which is preliminary data.</text>
</comment>
<evidence type="ECO:0000259" key="1">
    <source>
        <dbReference type="PROSITE" id="PS51186"/>
    </source>
</evidence>
<dbReference type="InterPro" id="IPR000182">
    <property type="entry name" value="GNAT_dom"/>
</dbReference>
<evidence type="ECO:0000313" key="3">
    <source>
        <dbReference type="Proteomes" id="UP000295717"/>
    </source>
</evidence>
<dbReference type="CDD" id="cd04301">
    <property type="entry name" value="NAT_SF"/>
    <property type="match status" value="1"/>
</dbReference>
<gene>
    <name evidence="2" type="ORF">EDC35_10667</name>
</gene>
<dbReference type="Gene3D" id="3.40.630.30">
    <property type="match status" value="1"/>
</dbReference>
<dbReference type="SUPFAM" id="SSF55729">
    <property type="entry name" value="Acyl-CoA N-acyltransferases (Nat)"/>
    <property type="match status" value="1"/>
</dbReference>
<dbReference type="EMBL" id="SMAO01000006">
    <property type="protein sequence ID" value="TCT20140.1"/>
    <property type="molecule type" value="Genomic_DNA"/>
</dbReference>
<keyword evidence="2" id="KW-0689">Ribosomal protein</keyword>
<dbReference type="PROSITE" id="PS51186">
    <property type="entry name" value="GNAT"/>
    <property type="match status" value="1"/>
</dbReference>
<evidence type="ECO:0000313" key="2">
    <source>
        <dbReference type="EMBL" id="TCT20140.1"/>
    </source>
</evidence>
<proteinExistence type="predicted"/>
<dbReference type="Proteomes" id="UP000295717">
    <property type="component" value="Unassembled WGS sequence"/>
</dbReference>
<sequence>MTAEFTLHKAAADNAQEVAVMVGELLTEIMNAIGTQAFNFDLAATTSRLKDFLNRDKYDVFVARGRHGDAVGFITLYESYALYAEGAFGTIAELYVRPDFRAEGLGLRLVSQARSFGASRGWTRLEVTTPPLPQFDRTLAFYEREGFAVSGGRKLKVSL</sequence>
<dbReference type="GO" id="GO:0005840">
    <property type="term" value="C:ribosome"/>
    <property type="evidence" value="ECO:0007669"/>
    <property type="project" value="UniProtKB-KW"/>
</dbReference>
<organism evidence="2 3">
    <name type="scientific">Thiobaca trueperi</name>
    <dbReference type="NCBI Taxonomy" id="127458"/>
    <lineage>
        <taxon>Bacteria</taxon>
        <taxon>Pseudomonadati</taxon>
        <taxon>Pseudomonadota</taxon>
        <taxon>Gammaproteobacteria</taxon>
        <taxon>Chromatiales</taxon>
        <taxon>Chromatiaceae</taxon>
        <taxon>Thiobaca</taxon>
    </lineage>
</organism>
<dbReference type="OrthoDB" id="9789605at2"/>
<keyword evidence="3" id="KW-1185">Reference proteome</keyword>
<accession>A0A4R3MUI7</accession>
<dbReference type="RefSeq" id="WP_132977547.1">
    <property type="nucleotide sequence ID" value="NZ_SMAO01000006.1"/>
</dbReference>
<reference evidence="2 3" key="1">
    <citation type="submission" date="2019-03" db="EMBL/GenBank/DDBJ databases">
        <title>Genomic Encyclopedia of Type Strains, Phase IV (KMG-IV): sequencing the most valuable type-strain genomes for metagenomic binning, comparative biology and taxonomic classification.</title>
        <authorList>
            <person name="Goeker M."/>
        </authorList>
    </citation>
    <scope>NUCLEOTIDE SEQUENCE [LARGE SCALE GENOMIC DNA]</scope>
    <source>
        <strain evidence="2 3">DSM 13587</strain>
    </source>
</reference>
<dbReference type="AlphaFoldDB" id="A0A4R3MUI7"/>
<keyword evidence="2" id="KW-0687">Ribonucleoprotein</keyword>
<name>A0A4R3MUI7_9GAMM</name>
<dbReference type="Pfam" id="PF00583">
    <property type="entry name" value="Acetyltransf_1"/>
    <property type="match status" value="1"/>
</dbReference>
<feature type="domain" description="N-acetyltransferase" evidence="1">
    <location>
        <begin position="21"/>
        <end position="159"/>
    </location>
</feature>
<dbReference type="GO" id="GO:0016747">
    <property type="term" value="F:acyltransferase activity, transferring groups other than amino-acyl groups"/>
    <property type="evidence" value="ECO:0007669"/>
    <property type="project" value="InterPro"/>
</dbReference>
<protein>
    <submittedName>
        <fullName evidence="2">Ribosomal protein S18 acetylase RimI-like enzyme</fullName>
    </submittedName>
</protein>
<dbReference type="InterPro" id="IPR016181">
    <property type="entry name" value="Acyl_CoA_acyltransferase"/>
</dbReference>